<name>A0A314UV84_PRUYE</name>
<proteinExistence type="predicted"/>
<keyword evidence="3" id="KW-1185">Reference proteome</keyword>
<dbReference type="Proteomes" id="UP000250321">
    <property type="component" value="Unassembled WGS sequence"/>
</dbReference>
<evidence type="ECO:0000313" key="3">
    <source>
        <dbReference type="Proteomes" id="UP000250321"/>
    </source>
</evidence>
<evidence type="ECO:0000256" key="1">
    <source>
        <dbReference type="SAM" id="MobiDB-lite"/>
    </source>
</evidence>
<evidence type="ECO:0000313" key="2">
    <source>
        <dbReference type="EMBL" id="PQM41435.1"/>
    </source>
</evidence>
<dbReference type="STRING" id="2094558.A0A314UV84"/>
<comment type="caution">
    <text evidence="2">The sequence shown here is derived from an EMBL/GenBank/DDBJ whole genome shotgun (WGS) entry which is preliminary data.</text>
</comment>
<reference evidence="2 3" key="1">
    <citation type="submission" date="2018-02" db="EMBL/GenBank/DDBJ databases">
        <title>Draft genome of wild Prunus yedoensis var. nudiflora.</title>
        <authorList>
            <person name="Baek S."/>
            <person name="Kim J.-H."/>
            <person name="Choi K."/>
            <person name="Kim G.-B."/>
            <person name="Cho A."/>
            <person name="Jang H."/>
            <person name="Shin C.-H."/>
            <person name="Yu H.-J."/>
            <person name="Mun J.-H."/>
        </authorList>
    </citation>
    <scope>NUCLEOTIDE SEQUENCE [LARGE SCALE GENOMIC DNA]</scope>
    <source>
        <strain evidence="3">cv. Jeju island</strain>
        <tissue evidence="2">Leaf</tissue>
    </source>
</reference>
<sequence>MDSGNSGSMSSSGGEDQDHETSRPESLPGYLNSPTQFGSSDPIFTLHSFLITKPQPPTTHHYTF</sequence>
<protein>
    <submittedName>
        <fullName evidence="2">Uncharacterized protein</fullName>
    </submittedName>
</protein>
<dbReference type="EMBL" id="PJQY01002956">
    <property type="protein sequence ID" value="PQM41435.1"/>
    <property type="molecule type" value="Genomic_DNA"/>
</dbReference>
<accession>A0A314UV84</accession>
<dbReference type="AlphaFoldDB" id="A0A314UV84"/>
<gene>
    <name evidence="2" type="ORF">Pyn_20586</name>
</gene>
<organism evidence="2 3">
    <name type="scientific">Prunus yedoensis var. nudiflora</name>
    <dbReference type="NCBI Taxonomy" id="2094558"/>
    <lineage>
        <taxon>Eukaryota</taxon>
        <taxon>Viridiplantae</taxon>
        <taxon>Streptophyta</taxon>
        <taxon>Embryophyta</taxon>
        <taxon>Tracheophyta</taxon>
        <taxon>Spermatophyta</taxon>
        <taxon>Magnoliopsida</taxon>
        <taxon>eudicotyledons</taxon>
        <taxon>Gunneridae</taxon>
        <taxon>Pentapetalae</taxon>
        <taxon>rosids</taxon>
        <taxon>fabids</taxon>
        <taxon>Rosales</taxon>
        <taxon>Rosaceae</taxon>
        <taxon>Amygdaloideae</taxon>
        <taxon>Amygdaleae</taxon>
        <taxon>Prunus</taxon>
    </lineage>
</organism>
<feature type="compositionally biased region" description="Low complexity" evidence="1">
    <location>
        <begin position="1"/>
        <end position="14"/>
    </location>
</feature>
<feature type="region of interest" description="Disordered" evidence="1">
    <location>
        <begin position="1"/>
        <end position="38"/>
    </location>
</feature>